<organism evidence="2 3">
    <name type="scientific">Candidatus Yanofskybacteria bacterium RIFCSPLOWO2_01_FULL_49_17</name>
    <dbReference type="NCBI Taxonomy" id="1802700"/>
    <lineage>
        <taxon>Bacteria</taxon>
        <taxon>Candidatus Yanofskyibacteriota</taxon>
    </lineage>
</organism>
<proteinExistence type="predicted"/>
<evidence type="ECO:0000313" key="2">
    <source>
        <dbReference type="EMBL" id="OGN27750.1"/>
    </source>
</evidence>
<keyword evidence="1" id="KW-1133">Transmembrane helix</keyword>
<reference evidence="2 3" key="1">
    <citation type="journal article" date="2016" name="Nat. Commun.">
        <title>Thousands of microbial genomes shed light on interconnected biogeochemical processes in an aquifer system.</title>
        <authorList>
            <person name="Anantharaman K."/>
            <person name="Brown C.T."/>
            <person name="Hug L.A."/>
            <person name="Sharon I."/>
            <person name="Castelle C.J."/>
            <person name="Probst A.J."/>
            <person name="Thomas B.C."/>
            <person name="Singh A."/>
            <person name="Wilkins M.J."/>
            <person name="Karaoz U."/>
            <person name="Brodie E.L."/>
            <person name="Williams K.H."/>
            <person name="Hubbard S.S."/>
            <person name="Banfield J.F."/>
        </authorList>
    </citation>
    <scope>NUCLEOTIDE SEQUENCE [LARGE SCALE GENOMIC DNA]</scope>
</reference>
<gene>
    <name evidence="2" type="ORF">A2941_02650</name>
</gene>
<feature type="transmembrane region" description="Helical" evidence="1">
    <location>
        <begin position="6"/>
        <end position="31"/>
    </location>
</feature>
<accession>A0A1F8GRX7</accession>
<comment type="caution">
    <text evidence="2">The sequence shown here is derived from an EMBL/GenBank/DDBJ whole genome shotgun (WGS) entry which is preliminary data.</text>
</comment>
<evidence type="ECO:0000313" key="3">
    <source>
        <dbReference type="Proteomes" id="UP000178444"/>
    </source>
</evidence>
<protein>
    <submittedName>
        <fullName evidence="2">Uncharacterized protein</fullName>
    </submittedName>
</protein>
<keyword evidence="1" id="KW-0472">Membrane</keyword>
<sequence>MTIDWNILTIIAAILIVPMAIGQTVNLFFIFSNRGPKISKSNLRANLSEQNKRRGFVVYEPPPDDAA</sequence>
<name>A0A1F8GRX7_9BACT</name>
<dbReference type="Proteomes" id="UP000178444">
    <property type="component" value="Unassembled WGS sequence"/>
</dbReference>
<dbReference type="EMBL" id="MGKO01000007">
    <property type="protein sequence ID" value="OGN27750.1"/>
    <property type="molecule type" value="Genomic_DNA"/>
</dbReference>
<keyword evidence="1" id="KW-0812">Transmembrane</keyword>
<evidence type="ECO:0000256" key="1">
    <source>
        <dbReference type="SAM" id="Phobius"/>
    </source>
</evidence>
<dbReference type="AlphaFoldDB" id="A0A1F8GRX7"/>